<dbReference type="AlphaFoldDB" id="A0A1X1YL44"/>
<dbReference type="Proteomes" id="UP000193866">
    <property type="component" value="Unassembled WGS sequence"/>
</dbReference>
<evidence type="ECO:0000313" key="2">
    <source>
        <dbReference type="Proteomes" id="UP000193866"/>
    </source>
</evidence>
<accession>A0A1X1YL44</accession>
<dbReference type="OrthoDB" id="3778270at2"/>
<gene>
    <name evidence="1" type="ORF">AWC16_09825</name>
</gene>
<dbReference type="InterPro" id="IPR012349">
    <property type="entry name" value="Split_barrel_FMN-bd"/>
</dbReference>
<name>A0A1X1YL44_9MYCO</name>
<dbReference type="NCBIfam" id="TIGR00026">
    <property type="entry name" value="hi_GC_TIGR00026"/>
    <property type="match status" value="1"/>
</dbReference>
<dbReference type="Gene3D" id="2.30.110.10">
    <property type="entry name" value="Electron Transport, Fmn-binding Protein, Chain A"/>
    <property type="match status" value="1"/>
</dbReference>
<dbReference type="STRING" id="1108812.AWC16_09825"/>
<organism evidence="1 2">
    <name type="scientific">Mycolicibacter longobardus</name>
    <dbReference type="NCBI Taxonomy" id="1108812"/>
    <lineage>
        <taxon>Bacteria</taxon>
        <taxon>Bacillati</taxon>
        <taxon>Actinomycetota</taxon>
        <taxon>Actinomycetes</taxon>
        <taxon>Mycobacteriales</taxon>
        <taxon>Mycobacteriaceae</taxon>
        <taxon>Mycolicibacter</taxon>
    </lineage>
</organism>
<evidence type="ECO:0000313" key="1">
    <source>
        <dbReference type="EMBL" id="ORW11846.1"/>
    </source>
</evidence>
<dbReference type="GO" id="GO:0016491">
    <property type="term" value="F:oxidoreductase activity"/>
    <property type="evidence" value="ECO:0007669"/>
    <property type="project" value="InterPro"/>
</dbReference>
<dbReference type="EMBL" id="LQPG01000016">
    <property type="protein sequence ID" value="ORW11846.1"/>
    <property type="molecule type" value="Genomic_DNA"/>
</dbReference>
<comment type="caution">
    <text evidence="1">The sequence shown here is derived from an EMBL/GenBank/DDBJ whole genome shotgun (WGS) entry which is preliminary data.</text>
</comment>
<dbReference type="RefSeq" id="WP_085264310.1">
    <property type="nucleotide sequence ID" value="NZ_JACKVG010000014.1"/>
</dbReference>
<dbReference type="InterPro" id="IPR004378">
    <property type="entry name" value="F420H2_quin_Rdtase"/>
</dbReference>
<protein>
    <submittedName>
        <fullName evidence="1">Peptidase</fullName>
    </submittedName>
</protein>
<keyword evidence="2" id="KW-1185">Reference proteome</keyword>
<reference evidence="1 2" key="1">
    <citation type="submission" date="2016-01" db="EMBL/GenBank/DDBJ databases">
        <title>The new phylogeny of the genus Mycobacterium.</title>
        <authorList>
            <person name="Tarcisio F."/>
            <person name="Conor M."/>
            <person name="Antonella G."/>
            <person name="Elisabetta G."/>
            <person name="Giulia F.S."/>
            <person name="Sara T."/>
            <person name="Anna F."/>
            <person name="Clotilde B."/>
            <person name="Roberto B."/>
            <person name="Veronica D.S."/>
            <person name="Fabio R."/>
            <person name="Monica P."/>
            <person name="Olivier J."/>
            <person name="Enrico T."/>
            <person name="Nicola S."/>
        </authorList>
    </citation>
    <scope>NUCLEOTIDE SEQUENCE [LARGE SCALE GENOMIC DNA]</scope>
    <source>
        <strain evidence="1 2">DSM 45394</strain>
    </source>
</reference>
<sequence length="130" mass="14859">MPMPRWLARANRRFSNRLVLLWAGWVPGMAVLQHQGRKSGRDYRTPLNVFPVDGGFLFLAGYGPQTDWLLNIKARGSARIQHYGKTVQIANPRLATKREAAQLIPRRWRPVYTIFPFPYNQAVVVTAAQS</sequence>
<dbReference type="Pfam" id="PF04075">
    <property type="entry name" value="F420H2_quin_red"/>
    <property type="match status" value="1"/>
</dbReference>
<proteinExistence type="predicted"/>